<accession>A0A1Y2M654</accession>
<dbReference type="GO" id="GO:0005634">
    <property type="term" value="C:nucleus"/>
    <property type="evidence" value="ECO:0007669"/>
    <property type="project" value="TreeGrafter"/>
</dbReference>
<dbReference type="CDD" id="cd01741">
    <property type="entry name" value="GATase1_1"/>
    <property type="match status" value="1"/>
</dbReference>
<dbReference type="PANTHER" id="PTHR42695">
    <property type="entry name" value="GLUTAMINE AMIDOTRANSFERASE YLR126C-RELATED"/>
    <property type="match status" value="1"/>
</dbReference>
<dbReference type="EMBL" id="KZ107840">
    <property type="protein sequence ID" value="OSS51563.1"/>
    <property type="molecule type" value="Genomic_DNA"/>
</dbReference>
<proteinExistence type="predicted"/>
<protein>
    <recommendedName>
        <fullName evidence="3">Glutamine amidotransferase domain-containing protein</fullName>
    </recommendedName>
</protein>
<sequence>MLNSPRPQPLHVAIFNTDIPVPSIATSVASTYGALFRALLSPALTRLFPSLKLVTTEYNTLTQEYPSPSTLPSIHLILITGSRNSAYDPLPWIDTLKTFIRSTYASHPSIKWFGSCFGHQILCQALLHPHGVLVLPSPSGYEIGVQTTHLHPAFRTHFSSSTGCPVPETLRLQYLHGDSVHIPADHTVPPSWHTVGETACCANQGMLQPGRVFTLQGHFEFDAFVNGETVKAFFEDRGEEWVAERLAEIEKGDDAEVVAEMVVRFAMLKGGGAEEGWGRVGGLVTPPEEEV</sequence>
<gene>
    <name evidence="1" type="ORF">B5807_03318</name>
</gene>
<dbReference type="InParanoid" id="A0A1Y2M654"/>
<evidence type="ECO:0008006" key="3">
    <source>
        <dbReference type="Google" id="ProtNLM"/>
    </source>
</evidence>
<name>A0A1Y2M654_EPING</name>
<reference evidence="1 2" key="1">
    <citation type="journal article" date="2017" name="Genome Announc.">
        <title>Genome sequence of the saprophytic ascomycete Epicoccum nigrum ICMP 19927 strain isolated from New Zealand.</title>
        <authorList>
            <person name="Fokin M."/>
            <person name="Fleetwood D."/>
            <person name="Weir B.S."/>
            <person name="Villas-Boas S.G."/>
        </authorList>
    </citation>
    <scope>NUCLEOTIDE SEQUENCE [LARGE SCALE GENOMIC DNA]</scope>
    <source>
        <strain evidence="1 2">ICMP 19927</strain>
    </source>
</reference>
<dbReference type="Gene3D" id="3.40.50.880">
    <property type="match status" value="1"/>
</dbReference>
<dbReference type="AlphaFoldDB" id="A0A1Y2M654"/>
<dbReference type="InterPro" id="IPR029062">
    <property type="entry name" value="Class_I_gatase-like"/>
</dbReference>
<dbReference type="GO" id="GO:0005829">
    <property type="term" value="C:cytosol"/>
    <property type="evidence" value="ECO:0007669"/>
    <property type="project" value="TreeGrafter"/>
</dbReference>
<dbReference type="InterPro" id="IPR044992">
    <property type="entry name" value="ChyE-like"/>
</dbReference>
<evidence type="ECO:0000313" key="2">
    <source>
        <dbReference type="Proteomes" id="UP000193240"/>
    </source>
</evidence>
<evidence type="ECO:0000313" key="1">
    <source>
        <dbReference type="EMBL" id="OSS51563.1"/>
    </source>
</evidence>
<dbReference type="OMA" id="LQMIHGD"/>
<organism evidence="1 2">
    <name type="scientific">Epicoccum nigrum</name>
    <name type="common">Soil fungus</name>
    <name type="synonym">Epicoccum purpurascens</name>
    <dbReference type="NCBI Taxonomy" id="105696"/>
    <lineage>
        <taxon>Eukaryota</taxon>
        <taxon>Fungi</taxon>
        <taxon>Dikarya</taxon>
        <taxon>Ascomycota</taxon>
        <taxon>Pezizomycotina</taxon>
        <taxon>Dothideomycetes</taxon>
        <taxon>Pleosporomycetidae</taxon>
        <taxon>Pleosporales</taxon>
        <taxon>Pleosporineae</taxon>
        <taxon>Didymellaceae</taxon>
        <taxon>Epicoccum</taxon>
    </lineage>
</organism>
<dbReference type="Proteomes" id="UP000193240">
    <property type="component" value="Unassembled WGS sequence"/>
</dbReference>
<dbReference type="STRING" id="105696.A0A1Y2M654"/>
<dbReference type="PANTHER" id="PTHR42695:SF6">
    <property type="entry name" value="GLUTAMINE AMIDOTRANSFERASE DOMAIN-CONTAINING PROTEIN"/>
    <property type="match status" value="1"/>
</dbReference>
<keyword evidence="2" id="KW-1185">Reference proteome</keyword>
<dbReference type="SUPFAM" id="SSF52317">
    <property type="entry name" value="Class I glutamine amidotransferase-like"/>
    <property type="match status" value="1"/>
</dbReference>